<reference evidence="2" key="1">
    <citation type="journal article" date="2011" name="Nat. Biotechnol.">
        <title>The genomic sequence of the Chinese hamster ovary (CHO)-K1 cell line.</title>
        <authorList>
            <person name="Xu X."/>
            <person name="Nagarajan H."/>
            <person name="Lewis N.E."/>
            <person name="Pan S."/>
            <person name="Cai Z."/>
            <person name="Liu X."/>
            <person name="Chen W."/>
            <person name="Xie M."/>
            <person name="Wang W."/>
            <person name="Hammond S."/>
            <person name="Andersen M.R."/>
            <person name="Neff N."/>
            <person name="Passarelli B."/>
            <person name="Koh W."/>
            <person name="Fan H.C."/>
            <person name="Wang J."/>
            <person name="Gui Y."/>
            <person name="Lee K.H."/>
            <person name="Betenbaugh M.J."/>
            <person name="Quake S.R."/>
            <person name="Famili I."/>
            <person name="Palsson B.O."/>
            <person name="Wang J."/>
        </authorList>
    </citation>
    <scope>NUCLEOTIDE SEQUENCE [LARGE SCALE GENOMIC DNA]</scope>
    <source>
        <strain evidence="2">CHO K1 cell line</strain>
    </source>
</reference>
<dbReference type="InParanoid" id="G3H770"/>
<gene>
    <name evidence="1" type="ORF">I79_006196</name>
</gene>
<organism evidence="1 2">
    <name type="scientific">Cricetulus griseus</name>
    <name type="common">Chinese hamster</name>
    <name type="synonym">Cricetulus barabensis griseus</name>
    <dbReference type="NCBI Taxonomy" id="10029"/>
    <lineage>
        <taxon>Eukaryota</taxon>
        <taxon>Metazoa</taxon>
        <taxon>Chordata</taxon>
        <taxon>Craniata</taxon>
        <taxon>Vertebrata</taxon>
        <taxon>Euteleostomi</taxon>
        <taxon>Mammalia</taxon>
        <taxon>Eutheria</taxon>
        <taxon>Euarchontoglires</taxon>
        <taxon>Glires</taxon>
        <taxon>Rodentia</taxon>
        <taxon>Myomorpha</taxon>
        <taxon>Muroidea</taxon>
        <taxon>Cricetidae</taxon>
        <taxon>Cricetinae</taxon>
        <taxon>Cricetulus</taxon>
    </lineage>
</organism>
<dbReference type="EMBL" id="JH000189">
    <property type="protein sequence ID" value="EGV98361.1"/>
    <property type="molecule type" value="Genomic_DNA"/>
</dbReference>
<dbReference type="Proteomes" id="UP000001075">
    <property type="component" value="Unassembled WGS sequence"/>
</dbReference>
<proteinExistence type="predicted"/>
<name>G3H770_CRIGR</name>
<accession>G3H770</accession>
<evidence type="ECO:0000313" key="2">
    <source>
        <dbReference type="Proteomes" id="UP000001075"/>
    </source>
</evidence>
<sequence>MVLIMIQYKLSSPDIDCMNPYRPSLVLLQCLLFELYMHRMKSQVTRWKEW</sequence>
<protein>
    <submittedName>
        <fullName evidence="1">Uncharacterized protein</fullName>
    </submittedName>
</protein>
<dbReference type="AlphaFoldDB" id="G3H770"/>
<evidence type="ECO:0000313" key="1">
    <source>
        <dbReference type="EMBL" id="EGV98361.1"/>
    </source>
</evidence>